<protein>
    <recommendedName>
        <fullName evidence="2">DUF6821 domain-containing protein</fullName>
    </recommendedName>
</protein>
<dbReference type="HOGENOM" id="CLU_101154_0_0_1"/>
<sequence length="258" mass="28555">MSRVASMDAISLDDWEFLPDHRSSFFMEEFTAGGKDRLLFDADLVMININHFAPASHRAPYDCILDEEEAKKPPVPPLQDASVQDPVVEFKDICVTQAESRPGGEFAPKAIEILMISDAEEEEEAIVKCTVGCKEVYEDEVMVEAAPDLRDEVEEGVMKDRAGLECVGFSVRNLRVNGVGALCSFGVAAATFCIFLLGGRQQQHQKKKMQNQKTQFQMYADDERIQQVVEQASRLSSVMGGASSTRASISFGGYYDGF</sequence>
<reference evidence="3" key="2">
    <citation type="submission" date="2017-06" db="EMBL/GenBank/DDBJ databases">
        <title>WGS assembly of Brachypodium distachyon.</title>
        <authorList>
            <consortium name="The International Brachypodium Initiative"/>
            <person name="Lucas S."/>
            <person name="Harmon-Smith M."/>
            <person name="Lail K."/>
            <person name="Tice H."/>
            <person name="Grimwood J."/>
            <person name="Bruce D."/>
            <person name="Barry K."/>
            <person name="Shu S."/>
            <person name="Lindquist E."/>
            <person name="Wang M."/>
            <person name="Pitluck S."/>
            <person name="Vogel J.P."/>
            <person name="Garvin D.F."/>
            <person name="Mockler T.C."/>
            <person name="Schmutz J."/>
            <person name="Rokhsar D."/>
            <person name="Bevan M.W."/>
        </authorList>
    </citation>
    <scope>NUCLEOTIDE SEQUENCE</scope>
    <source>
        <strain evidence="3">Bd21</strain>
    </source>
</reference>
<dbReference type="Proteomes" id="UP000008810">
    <property type="component" value="Chromosome 1"/>
</dbReference>
<name>I1GLX6_BRADI</name>
<dbReference type="InterPro" id="IPR049224">
    <property type="entry name" value="DUF6821"/>
</dbReference>
<evidence type="ECO:0000313" key="4">
    <source>
        <dbReference type="EnsemblPlants" id="KQK12595"/>
    </source>
</evidence>
<dbReference type="RefSeq" id="XP_003564155.1">
    <property type="nucleotide sequence ID" value="XM_003564107.4"/>
</dbReference>
<evidence type="ECO:0000313" key="3">
    <source>
        <dbReference type="EMBL" id="KQK12595.1"/>
    </source>
</evidence>
<dbReference type="Gramene" id="KQK12595">
    <property type="protein sequence ID" value="KQK12595"/>
    <property type="gene ID" value="BRADI_1g04780v3"/>
</dbReference>
<dbReference type="GeneID" id="100840194"/>
<keyword evidence="1" id="KW-0812">Transmembrane</keyword>
<dbReference type="PANTHER" id="PTHR33646:SF2">
    <property type="entry name" value="F20H23.8 PROTEIN"/>
    <property type="match status" value="1"/>
</dbReference>
<evidence type="ECO:0000313" key="5">
    <source>
        <dbReference type="Proteomes" id="UP000008810"/>
    </source>
</evidence>
<dbReference type="OrthoDB" id="766965at2759"/>
<dbReference type="KEGG" id="bdi:100840194"/>
<dbReference type="InterPro" id="IPR045883">
    <property type="entry name" value="At4g13530-like"/>
</dbReference>
<reference evidence="3 4" key="1">
    <citation type="journal article" date="2010" name="Nature">
        <title>Genome sequencing and analysis of the model grass Brachypodium distachyon.</title>
        <authorList>
            <consortium name="International Brachypodium Initiative"/>
        </authorList>
    </citation>
    <scope>NUCLEOTIDE SEQUENCE [LARGE SCALE GENOMIC DNA]</scope>
    <source>
        <strain evidence="3">Bd21</strain>
        <strain evidence="4">cv. Bd21</strain>
    </source>
</reference>
<accession>I1GLX6</accession>
<feature type="transmembrane region" description="Helical" evidence="1">
    <location>
        <begin position="179"/>
        <end position="199"/>
    </location>
</feature>
<dbReference type="Pfam" id="PF20705">
    <property type="entry name" value="DUF6821"/>
    <property type="match status" value="1"/>
</dbReference>
<keyword evidence="1" id="KW-1133">Transmembrane helix</keyword>
<organism evidence="3">
    <name type="scientific">Brachypodium distachyon</name>
    <name type="common">Purple false brome</name>
    <name type="synonym">Trachynia distachya</name>
    <dbReference type="NCBI Taxonomy" id="15368"/>
    <lineage>
        <taxon>Eukaryota</taxon>
        <taxon>Viridiplantae</taxon>
        <taxon>Streptophyta</taxon>
        <taxon>Embryophyta</taxon>
        <taxon>Tracheophyta</taxon>
        <taxon>Spermatophyta</taxon>
        <taxon>Magnoliopsida</taxon>
        <taxon>Liliopsida</taxon>
        <taxon>Poales</taxon>
        <taxon>Poaceae</taxon>
        <taxon>BOP clade</taxon>
        <taxon>Pooideae</taxon>
        <taxon>Stipodae</taxon>
        <taxon>Brachypodieae</taxon>
        <taxon>Brachypodium</taxon>
    </lineage>
</organism>
<keyword evidence="1" id="KW-0472">Membrane</keyword>
<dbReference type="STRING" id="15368.I1GLX6"/>
<keyword evidence="5" id="KW-1185">Reference proteome</keyword>
<feature type="domain" description="DUF6821" evidence="2">
    <location>
        <begin position="111"/>
        <end position="257"/>
    </location>
</feature>
<evidence type="ECO:0000259" key="2">
    <source>
        <dbReference type="Pfam" id="PF20705"/>
    </source>
</evidence>
<dbReference type="EMBL" id="CM000880">
    <property type="protein sequence ID" value="KQK12595.1"/>
    <property type="molecule type" value="Genomic_DNA"/>
</dbReference>
<dbReference type="OMA" id="SFFMEEF"/>
<dbReference type="eggNOG" id="ENOG502RYG5">
    <property type="taxonomic scope" value="Eukaryota"/>
</dbReference>
<dbReference type="EnsemblPlants" id="KQK12595">
    <property type="protein sequence ID" value="KQK12595"/>
    <property type="gene ID" value="BRADI_1g04780v3"/>
</dbReference>
<reference evidence="4" key="3">
    <citation type="submission" date="2018-08" db="UniProtKB">
        <authorList>
            <consortium name="EnsemblPlants"/>
        </authorList>
    </citation>
    <scope>IDENTIFICATION</scope>
    <source>
        <strain evidence="4">cv. Bd21</strain>
    </source>
</reference>
<gene>
    <name evidence="4" type="primary">LOC100840194</name>
    <name evidence="3" type="ORF">BRADI_1g04780v3</name>
</gene>
<proteinExistence type="predicted"/>
<dbReference type="PANTHER" id="PTHR33646">
    <property type="entry name" value="GB|AAF00631.1"/>
    <property type="match status" value="1"/>
</dbReference>
<evidence type="ECO:0000256" key="1">
    <source>
        <dbReference type="SAM" id="Phobius"/>
    </source>
</evidence>
<dbReference type="AlphaFoldDB" id="I1GLX6"/>